<dbReference type="InParanoid" id="A0A1S3J798"/>
<keyword evidence="10" id="KW-1185">Reference proteome</keyword>
<dbReference type="Gene3D" id="1.50.10.10">
    <property type="match status" value="1"/>
</dbReference>
<dbReference type="InterPro" id="IPR008928">
    <property type="entry name" value="6-hairpin_glycosidase_sf"/>
</dbReference>
<name>A0A1S3J798_LINAN</name>
<dbReference type="STRING" id="7574.A0A1S3J798"/>
<gene>
    <name evidence="11" type="primary">LOC106170692</name>
</gene>
<dbReference type="KEGG" id="lak:106170692"/>
<keyword evidence="6" id="KW-0119">Carbohydrate metabolism</keyword>
<dbReference type="EC" id="3.2.1.4" evidence="3"/>
<evidence type="ECO:0000256" key="5">
    <source>
        <dbReference type="ARBA" id="ARBA00023001"/>
    </source>
</evidence>
<evidence type="ECO:0000256" key="1">
    <source>
        <dbReference type="ARBA" id="ARBA00000966"/>
    </source>
</evidence>
<accession>A0A1S3J798</accession>
<evidence type="ECO:0000256" key="3">
    <source>
        <dbReference type="ARBA" id="ARBA00012601"/>
    </source>
</evidence>
<dbReference type="PANTHER" id="PTHR22298">
    <property type="entry name" value="ENDO-1,4-BETA-GLUCANASE"/>
    <property type="match status" value="1"/>
</dbReference>
<dbReference type="Gene3D" id="2.60.40.290">
    <property type="match status" value="1"/>
</dbReference>
<evidence type="ECO:0000256" key="6">
    <source>
        <dbReference type="ARBA" id="ARBA00023277"/>
    </source>
</evidence>
<dbReference type="InterPro" id="IPR008965">
    <property type="entry name" value="CBM2/CBM3_carb-bd_dom_sf"/>
</dbReference>
<keyword evidence="4" id="KW-0378">Hydrolase</keyword>
<protein>
    <recommendedName>
        <fullName evidence="3">cellulase</fullName>
        <ecNumber evidence="3">3.2.1.4</ecNumber>
    </recommendedName>
</protein>
<evidence type="ECO:0000259" key="9">
    <source>
        <dbReference type="Pfam" id="PF00759"/>
    </source>
</evidence>
<dbReference type="OrthoDB" id="10257085at2759"/>
<keyword evidence="5" id="KW-0136">Cellulose degradation</keyword>
<dbReference type="GeneID" id="106170692"/>
<organism evidence="10 11">
    <name type="scientific">Lingula anatina</name>
    <name type="common">Brachiopod</name>
    <name type="synonym">Lingula unguis</name>
    <dbReference type="NCBI Taxonomy" id="7574"/>
    <lineage>
        <taxon>Eukaryota</taxon>
        <taxon>Metazoa</taxon>
        <taxon>Spiralia</taxon>
        <taxon>Lophotrochozoa</taxon>
        <taxon>Brachiopoda</taxon>
        <taxon>Linguliformea</taxon>
        <taxon>Lingulata</taxon>
        <taxon>Lingulida</taxon>
        <taxon>Linguloidea</taxon>
        <taxon>Lingulidae</taxon>
        <taxon>Lingula</taxon>
    </lineage>
</organism>
<dbReference type="GO" id="GO:0008810">
    <property type="term" value="F:cellulase activity"/>
    <property type="evidence" value="ECO:0007669"/>
    <property type="project" value="UniProtKB-EC"/>
</dbReference>
<evidence type="ECO:0000313" key="10">
    <source>
        <dbReference type="Proteomes" id="UP000085678"/>
    </source>
</evidence>
<keyword evidence="8" id="KW-0624">Polysaccharide degradation</keyword>
<keyword evidence="7" id="KW-0326">Glycosidase</keyword>
<comment type="similarity">
    <text evidence="2">Belongs to the glycosyl hydrolase 9 (cellulase E) family.</text>
</comment>
<dbReference type="InterPro" id="IPR001701">
    <property type="entry name" value="Glyco_hydro_9"/>
</dbReference>
<proteinExistence type="inferred from homology"/>
<evidence type="ECO:0000256" key="4">
    <source>
        <dbReference type="ARBA" id="ARBA00022801"/>
    </source>
</evidence>
<evidence type="ECO:0000313" key="11">
    <source>
        <dbReference type="RefSeq" id="XP_013406116.1"/>
    </source>
</evidence>
<sequence>MNKRVWYIKNKDHNGVKQPGERITMNFVARGNAKSAAVTSISDDPNALVLASWHNGFEGYINAPVTKNHKEWTLALTFDKPIDRLEIWDADVVRSEQNGKVWYIKNKAHNGVKQPGDHIKMNFLAWGGAKSATVTGPTGATTSLNTASVYDYDEVLRKSILFYESQRSGKLPSTNRISWRGNSALGDRGKNREDLTGGWYDGGDHMKFGLPMAWSTTTLLWGLVDYKAAYVNAGEYENMLNCVKWPLDYFLKTHTAKNELYVQSGDITADHAFWGRPEDLNMYRPSYKVDVSNPGSDVAGETAAALAAGSIAFKSKVADSSKLLAHAKELYNFGSSYLGKYTTDGHIPANPLYTSSGYADDLCVAAAWLYRATNEQKYLSDAKKWAANKMSWAWSWDDNTVACQLLLYILTNETTYKQDVETYMSSWLPGDSVSYTPKGLAWRGEKGPLRYAANTAFLALRAADAGIQSDKYRTWAKYQIHYMLGDAGRSYVVGFGNNPPTHPHHRAASCPLRPGPCGKSNKDTPSPNPQVLTGALVGGPGKNDDYADVRTDAVKNAVRIDYNAGFQSAVAALKQWTLDLLPPDQGSGQGF</sequence>
<dbReference type="Pfam" id="PF00759">
    <property type="entry name" value="Glyco_hydro_9"/>
    <property type="match status" value="1"/>
</dbReference>
<evidence type="ECO:0000256" key="2">
    <source>
        <dbReference type="ARBA" id="ARBA00007072"/>
    </source>
</evidence>
<dbReference type="AlphaFoldDB" id="A0A1S3J798"/>
<evidence type="ECO:0000256" key="8">
    <source>
        <dbReference type="ARBA" id="ARBA00023326"/>
    </source>
</evidence>
<dbReference type="GO" id="GO:0030247">
    <property type="term" value="F:polysaccharide binding"/>
    <property type="evidence" value="ECO:0007669"/>
    <property type="project" value="InterPro"/>
</dbReference>
<dbReference type="InterPro" id="IPR012341">
    <property type="entry name" value="6hp_glycosidase-like_sf"/>
</dbReference>
<comment type="catalytic activity">
    <reaction evidence="1">
        <text>Endohydrolysis of (1-&gt;4)-beta-D-glucosidic linkages in cellulose, lichenin and cereal beta-D-glucans.</text>
        <dbReference type="EC" id="3.2.1.4"/>
    </reaction>
</comment>
<dbReference type="Proteomes" id="UP000085678">
    <property type="component" value="Unplaced"/>
</dbReference>
<reference evidence="11" key="1">
    <citation type="submission" date="2025-08" db="UniProtKB">
        <authorList>
            <consortium name="RefSeq"/>
        </authorList>
    </citation>
    <scope>IDENTIFICATION</scope>
    <source>
        <tissue evidence="11">Gonads</tissue>
    </source>
</reference>
<dbReference type="InterPro" id="IPR012291">
    <property type="entry name" value="CBM2_carb-bd_dom_sf"/>
</dbReference>
<dbReference type="RefSeq" id="XP_013406116.1">
    <property type="nucleotide sequence ID" value="XM_013550662.1"/>
</dbReference>
<dbReference type="SUPFAM" id="SSF48208">
    <property type="entry name" value="Six-hairpin glycosidases"/>
    <property type="match status" value="1"/>
</dbReference>
<evidence type="ECO:0000256" key="7">
    <source>
        <dbReference type="ARBA" id="ARBA00023295"/>
    </source>
</evidence>
<dbReference type="SUPFAM" id="SSF49384">
    <property type="entry name" value="Carbohydrate-binding domain"/>
    <property type="match status" value="1"/>
</dbReference>
<dbReference type="GO" id="GO:0030245">
    <property type="term" value="P:cellulose catabolic process"/>
    <property type="evidence" value="ECO:0007669"/>
    <property type="project" value="UniProtKB-KW"/>
</dbReference>
<feature type="domain" description="Glycoside hydrolase family 9" evidence="9">
    <location>
        <begin position="152"/>
        <end position="569"/>
    </location>
</feature>